<comment type="subcellular location">
    <subcellularLocation>
        <location evidence="1">Membrane</location>
        <topology evidence="1">Multi-pass membrane protein</topology>
    </subcellularLocation>
</comment>
<feature type="transmembrane region" description="Helical" evidence="7">
    <location>
        <begin position="595"/>
        <end position="613"/>
    </location>
</feature>
<accession>A0A553QJE4</accession>
<organism evidence="8 9">
    <name type="scientific">Danionella cerebrum</name>
    <dbReference type="NCBI Taxonomy" id="2873325"/>
    <lineage>
        <taxon>Eukaryota</taxon>
        <taxon>Metazoa</taxon>
        <taxon>Chordata</taxon>
        <taxon>Craniata</taxon>
        <taxon>Vertebrata</taxon>
        <taxon>Euteleostomi</taxon>
        <taxon>Actinopterygii</taxon>
        <taxon>Neopterygii</taxon>
        <taxon>Teleostei</taxon>
        <taxon>Ostariophysi</taxon>
        <taxon>Cypriniformes</taxon>
        <taxon>Danionidae</taxon>
        <taxon>Danioninae</taxon>
        <taxon>Danionella</taxon>
    </lineage>
</organism>
<evidence type="ECO:0000313" key="9">
    <source>
        <dbReference type="Proteomes" id="UP000316079"/>
    </source>
</evidence>
<feature type="non-terminal residue" evidence="8">
    <location>
        <position position="1"/>
    </location>
</feature>
<evidence type="ECO:0000256" key="7">
    <source>
        <dbReference type="SAM" id="Phobius"/>
    </source>
</evidence>
<feature type="transmembrane region" description="Helical" evidence="7">
    <location>
        <begin position="646"/>
        <end position="670"/>
    </location>
</feature>
<keyword evidence="3 7" id="KW-0812">Transmembrane</keyword>
<dbReference type="Proteomes" id="UP000316079">
    <property type="component" value="Unassembled WGS sequence"/>
</dbReference>
<comment type="similarity">
    <text evidence="2">Belongs to the CTL (choline transporter-like) family.</text>
</comment>
<comment type="caution">
    <text evidence="8">The sequence shown here is derived from an EMBL/GenBank/DDBJ whole genome shotgun (WGS) entry which is preliminary data.</text>
</comment>
<evidence type="ECO:0000256" key="1">
    <source>
        <dbReference type="ARBA" id="ARBA00004141"/>
    </source>
</evidence>
<proteinExistence type="inferred from homology"/>
<gene>
    <name evidence="8" type="ORF">DNTS_031571</name>
</gene>
<dbReference type="GO" id="GO:0022857">
    <property type="term" value="F:transmembrane transporter activity"/>
    <property type="evidence" value="ECO:0007669"/>
    <property type="project" value="InterPro"/>
</dbReference>
<evidence type="ECO:0000256" key="2">
    <source>
        <dbReference type="ARBA" id="ARBA00007168"/>
    </source>
</evidence>
<keyword evidence="5 7" id="KW-0472">Membrane</keyword>
<feature type="transmembrane region" description="Helical" evidence="7">
    <location>
        <begin position="749"/>
        <end position="769"/>
    </location>
</feature>
<keyword evidence="4 7" id="KW-1133">Transmembrane helix</keyword>
<evidence type="ECO:0000256" key="4">
    <source>
        <dbReference type="ARBA" id="ARBA00022989"/>
    </source>
</evidence>
<feature type="region of interest" description="Disordered" evidence="6">
    <location>
        <begin position="208"/>
        <end position="227"/>
    </location>
</feature>
<evidence type="ECO:0000256" key="3">
    <source>
        <dbReference type="ARBA" id="ARBA00022692"/>
    </source>
</evidence>
<feature type="transmembrane region" description="Helical" evidence="7">
    <location>
        <begin position="568"/>
        <end position="588"/>
    </location>
</feature>
<keyword evidence="9" id="KW-1185">Reference proteome</keyword>
<dbReference type="Pfam" id="PF04515">
    <property type="entry name" value="Choline_transpo"/>
    <property type="match status" value="1"/>
</dbReference>
<feature type="transmembrane region" description="Helical" evidence="7">
    <location>
        <begin position="373"/>
        <end position="395"/>
    </location>
</feature>
<feature type="transmembrane region" description="Helical" evidence="7">
    <location>
        <begin position="542"/>
        <end position="562"/>
    </location>
</feature>
<dbReference type="GO" id="GO:0016020">
    <property type="term" value="C:membrane"/>
    <property type="evidence" value="ECO:0007669"/>
    <property type="project" value="UniProtKB-SubCell"/>
</dbReference>
<dbReference type="AlphaFoldDB" id="A0A553QJE4"/>
<reference evidence="8 9" key="1">
    <citation type="journal article" date="2019" name="Sci. Data">
        <title>Hybrid genome assembly and annotation of Danionella translucida.</title>
        <authorList>
            <person name="Kadobianskyi M."/>
            <person name="Schulze L."/>
            <person name="Schuelke M."/>
            <person name="Judkewitz B."/>
        </authorList>
    </citation>
    <scope>NUCLEOTIDE SEQUENCE [LARGE SCALE GENOMIC DNA]</scope>
    <source>
        <strain evidence="8 9">Bolton</strain>
    </source>
</reference>
<sequence length="873" mass="99027">SIVTEERSYLSFIETKCQPINSKLFTVAVHLHQILNIDSQLKIFNMNTSSISLPSMHCRICTVLAEPVGFGEREVPRPRDAILARENRFYVPRHDAVQKGIKIHEDEACAQVVVVLFHGAGEQVAPLDADTLLLKQGKILTAVAKCHWRQFLVKYLEQKNQQSSANKKREEATNKPAEPQYSIVQSHNPHGLLQPGLLLIDNTFDDDGHRVHPGQGHEERHGSAHDAKKSMEQNWFKFIQGKYACGREMDNQIKRKHVGGEKKGKEGMNEICSNLHETRYACDGLVGLIEDIPPCECCSIGTCIFRVLRQEACDIRNAPLCSRKLSTEESRAGYFIYRVIHMLQSMDGMGWDETGQRTKREWKPLEDRSCTDLPWFLLFTLFLVGMCGICGFTIVTGGAARLVFGYDSYGNTCGQRNEPIEGVRLSGLDHTDRRFVFFLDPCNIDIIQRKVKSMALCVSLCPTEEMTTYQDLRMFAMMNGSELCSYELPGHKYPQLPERFEKCPKLPVPERMTMNETVSRDLQETEEASENIKAINDHAHGLLIYAVSATVFTCILLLLMLFMRKRVALTIALFHVAGKVFIHLPLLALQPFCTFLALSLFWIYWIMVLLFLGTTGNPEKNNETGLVEFRLTGALQYMTWYHAVGLIWISEFILACQQMTVAGAVVTYYFTRDKSKLPVTPILSSVLRLVRYHLGTVAKGSFIITLVKIPRLILIYIHNQLKGKENALARCMLKACICCLWFLEKCLNYLNQILIVTCTAFAGVLALNYQGDYTEWVVPLLIVCLFAFLVAHCFLSIFEIVVDVLFLCFAIDTKYNNGTPGREFYMDKALMEFVENSRRSMALEERGRSKRARPKEEVELTEVKAMAPGTSSA</sequence>
<dbReference type="OrthoDB" id="420519at2759"/>
<evidence type="ECO:0000313" key="8">
    <source>
        <dbReference type="EMBL" id="TRY90052.1"/>
    </source>
</evidence>
<name>A0A553QJE4_9TELE</name>
<dbReference type="InterPro" id="IPR007603">
    <property type="entry name" value="Choline_transptr-like"/>
</dbReference>
<evidence type="ECO:0008006" key="10">
    <source>
        <dbReference type="Google" id="ProtNLM"/>
    </source>
</evidence>
<dbReference type="PANTHER" id="PTHR12385:SF12">
    <property type="entry name" value="CHOLINE TRANSPORTER-LIKE PROTEIN"/>
    <property type="match status" value="1"/>
</dbReference>
<dbReference type="EMBL" id="SRMA01025877">
    <property type="protein sequence ID" value="TRY90052.1"/>
    <property type="molecule type" value="Genomic_DNA"/>
</dbReference>
<evidence type="ECO:0000256" key="6">
    <source>
        <dbReference type="SAM" id="MobiDB-lite"/>
    </source>
</evidence>
<evidence type="ECO:0000256" key="5">
    <source>
        <dbReference type="ARBA" id="ARBA00023136"/>
    </source>
</evidence>
<dbReference type="PANTHER" id="PTHR12385">
    <property type="entry name" value="CHOLINE TRANSPORTER-LIKE (SLC FAMILY 44)"/>
    <property type="match status" value="1"/>
</dbReference>
<feature type="transmembrane region" description="Helical" evidence="7">
    <location>
        <begin position="776"/>
        <end position="798"/>
    </location>
</feature>
<protein>
    <recommendedName>
        <fullName evidence="10">Choline transporter-like protein 1</fullName>
    </recommendedName>
</protein>